<protein>
    <submittedName>
        <fullName evidence="3">Uncharacterized protein</fullName>
    </submittedName>
</protein>
<dbReference type="AlphaFoldDB" id="A0A0N5AZS0"/>
<name>A0A0N5AZS0_9BILA</name>
<proteinExistence type="predicted"/>
<accession>A0A0N5AZS0</accession>
<evidence type="ECO:0000313" key="2">
    <source>
        <dbReference type="Proteomes" id="UP000046393"/>
    </source>
</evidence>
<dbReference type="WBParaSite" id="SMUV_0001049901-mRNA-1">
    <property type="protein sequence ID" value="SMUV_0001049901-mRNA-1"/>
    <property type="gene ID" value="SMUV_0001049901"/>
</dbReference>
<keyword evidence="2" id="KW-1185">Reference proteome</keyword>
<reference evidence="3" key="1">
    <citation type="submission" date="2016-04" db="UniProtKB">
        <authorList>
            <consortium name="WormBaseParasite"/>
        </authorList>
    </citation>
    <scope>IDENTIFICATION</scope>
</reference>
<sequence>MEQGREQITRPVKSRKYKEEDDDDDGDDDDCNNAVAVIRNHHHHSETAIRCSFWGSMQNCAQTRRTTKAWSVV</sequence>
<feature type="region of interest" description="Disordered" evidence="1">
    <location>
        <begin position="1"/>
        <end position="31"/>
    </location>
</feature>
<dbReference type="Proteomes" id="UP000046393">
    <property type="component" value="Unplaced"/>
</dbReference>
<evidence type="ECO:0000313" key="3">
    <source>
        <dbReference type="WBParaSite" id="SMUV_0001049901-mRNA-1"/>
    </source>
</evidence>
<feature type="compositionally biased region" description="Acidic residues" evidence="1">
    <location>
        <begin position="20"/>
        <end position="31"/>
    </location>
</feature>
<organism evidence="2 3">
    <name type="scientific">Syphacia muris</name>
    <dbReference type="NCBI Taxonomy" id="451379"/>
    <lineage>
        <taxon>Eukaryota</taxon>
        <taxon>Metazoa</taxon>
        <taxon>Ecdysozoa</taxon>
        <taxon>Nematoda</taxon>
        <taxon>Chromadorea</taxon>
        <taxon>Rhabditida</taxon>
        <taxon>Spirurina</taxon>
        <taxon>Oxyuridomorpha</taxon>
        <taxon>Oxyuroidea</taxon>
        <taxon>Oxyuridae</taxon>
        <taxon>Syphacia</taxon>
    </lineage>
</organism>
<evidence type="ECO:0000256" key="1">
    <source>
        <dbReference type="SAM" id="MobiDB-lite"/>
    </source>
</evidence>